<dbReference type="InterPro" id="IPR036856">
    <property type="entry name" value="Ald_Oxase/Xan_DH_a/b_sf"/>
</dbReference>
<dbReference type="Pfam" id="PF20256">
    <property type="entry name" value="MoCoBD_2"/>
    <property type="match status" value="1"/>
</dbReference>
<feature type="binding site" evidence="14">
    <location>
        <position position="48"/>
    </location>
    <ligand>
        <name>[2Fe-2S] cluster</name>
        <dbReference type="ChEBI" id="CHEBI:190135"/>
        <label>1</label>
    </ligand>
</feature>
<dbReference type="EMBL" id="JALJOQ010000072">
    <property type="protein sequence ID" value="KAK9802035.1"/>
    <property type="molecule type" value="Genomic_DNA"/>
</dbReference>
<feature type="binding site" evidence="13">
    <location>
        <position position="404"/>
    </location>
    <ligand>
        <name>FAD</name>
        <dbReference type="ChEBI" id="CHEBI:57692"/>
    </ligand>
</feature>
<dbReference type="Gene3D" id="3.90.1170.50">
    <property type="entry name" value="Aldehyde oxidase/xanthine dehydrogenase, a/b hammerhead"/>
    <property type="match status" value="1"/>
</dbReference>
<sequence length="1399" mass="150860">MAIQKHPFCYVNGKRHILPENGGDVSLLQFLRGVGHKGVKHGCGEAVCGACTVCASFVSHGKIQHRALNACIVPIYAVDGMHIITAEGIGNTKKGLHPIQACLATANGSQCGFCSPGFVMAIYAKLRATGGALSEAELLETLSGNLCRCTGYRPIVDAFRKFLHKEDGHTANGATGHEPGTEDVPAKAYSIDALKHAGLPQGGGKSAGSAESDTTTSSDDNICPSTGLPCSCKRSESSESENDGRSLLDDGRMVHAEPIFPPELRTWSPSDLCMPGRTTWLRPVKLAGLLELLQRHPDARLVGGSNELSIAHKYGAAAPKTLIAISHIPELTEMQVTEEGVKVGPAVTYTDLRAFCQTLIQKMPEHRTRLLAALCERISHFGGNQLCNSATIGGNVVTASSISDINALLMAAGATYTVMADGSKTRTMRPEDLITGNRKTSLGPNEVLTAIFIPFTREHEFVGGYKQSHKWGFQPEQLAVGNAAFCLSVEPTQSSGWKIKEARVALGGAVPHTQRAPQAEKALLNQPWTQDTLTTTLESLSKDVKAASPSSDWRATMQQTAMASFFSRFFRQVTQQLDKAVPGSADLFPATEKTGAEGLPSRGLCCSMQHYPLPEDDKAVVGQPHVHMAAHVQVTGEALYTGDVKLAGMLHGAVVTSPHAHAYITSLDIAAAEKAEGVRGIYYAWRPDGDSSPDDSSELGPHTLDFDNKAGHMVQDEEVLASKEVQTVGQAVVLVIADSERQAKAAARLVKVDYEPLDSLVSAEEAVAAGSFLDEKESTVIQRGDTSSAWDQEGLRIREGTISQGAQEQFYLEPHAAVVEPGEDDEFVVHASTQGPSSTQQDVARSLRVPAHKVNVHVKRVGGGFGGKEGRFNGLVCGIAAAARKLEAPVRLALDRHEDMLITGHRHPFLCKYKVGFFEDGRVHALEMQHYLNGGWSMDISPLVLGKALLHADNVYRIPHVRFGGRLCRTHTASNTAMRGLGGPQAMVACEMLMDRVAVECGLQQEAVRQLNMYQEGDTAPCGQPLEVDRIHECWEKVQQQADFVNRRQAVLQYNKQNRWTKQGIIVIPTKFGIGFTGVMMNQAGANVLVYMDGTVLISHGGVELGQGLHTKCAMVAAQELQIPLERIHIRETATDKVPNSSPTAASASSDLYCGAVMDACRQLSKRLAPLRKPQEKDGKEHTPAWEEVCKTAWFQRIDLSAHGFHATSGLTGMPGKAPLKYYVYGAAVTLVELDCLTGNFGVLRTDIVMDVGHSLNPALDIGQIEGAFVQGFGMTCCEELVWGDANHDWIPRGWLQTQGPGAYRLPTAADIPLQLRVTLLDPKSGKQGSVRPQNLIHSSKNVGEPPLFLGCSVYYAVKQAIYAAREASGLQGWFQLDTPLSPERSADQSACSRQKGAV</sequence>
<feature type="binding site" evidence="14">
    <location>
        <position position="51"/>
    </location>
    <ligand>
        <name>[2Fe-2S] cluster</name>
        <dbReference type="ChEBI" id="CHEBI:190135"/>
        <label>1</label>
    </ligand>
</feature>
<dbReference type="Gene3D" id="3.30.43.10">
    <property type="entry name" value="Uridine Diphospho-n-acetylenolpyruvylglucosamine Reductase, domain 2"/>
    <property type="match status" value="1"/>
</dbReference>
<dbReference type="PROSITE" id="PS51387">
    <property type="entry name" value="FAD_PCMH"/>
    <property type="match status" value="1"/>
</dbReference>
<evidence type="ECO:0000256" key="6">
    <source>
        <dbReference type="ARBA" id="ARBA00022723"/>
    </source>
</evidence>
<dbReference type="InterPro" id="IPR016208">
    <property type="entry name" value="Ald_Oxase/xanthine_DH-like"/>
</dbReference>
<evidence type="ECO:0000256" key="3">
    <source>
        <dbReference type="ARBA" id="ARBA00022505"/>
    </source>
</evidence>
<dbReference type="InterPro" id="IPR036010">
    <property type="entry name" value="2Fe-2S_ferredoxin-like_sf"/>
</dbReference>
<feature type="binding site" evidence="14">
    <location>
        <position position="114"/>
    </location>
    <ligand>
        <name>[2Fe-2S] cluster</name>
        <dbReference type="ChEBI" id="CHEBI:190135"/>
        <label>2</label>
    </ligand>
</feature>
<dbReference type="Gene3D" id="3.10.20.30">
    <property type="match status" value="1"/>
</dbReference>
<evidence type="ECO:0000256" key="10">
    <source>
        <dbReference type="ARBA" id="ARBA00023014"/>
    </source>
</evidence>
<dbReference type="InterPro" id="IPR012675">
    <property type="entry name" value="Beta-grasp_dom_sf"/>
</dbReference>
<dbReference type="InterPro" id="IPR016166">
    <property type="entry name" value="FAD-bd_PCMH"/>
</dbReference>
<keyword evidence="6 14" id="KW-0479">Metal-binding</keyword>
<gene>
    <name evidence="17" type="ORF">WJX73_004069</name>
</gene>
<dbReference type="InterPro" id="IPR036884">
    <property type="entry name" value="2Fe-2S-bd_dom_sf"/>
</dbReference>
<comment type="cofactor">
    <cofactor evidence="1 13">
        <name>FAD</name>
        <dbReference type="ChEBI" id="CHEBI:57692"/>
    </cofactor>
</comment>
<protein>
    <recommendedName>
        <fullName evidence="16">FAD-binding PCMH-type domain-containing protein</fullName>
    </recommendedName>
</protein>
<dbReference type="InterPro" id="IPR002346">
    <property type="entry name" value="Mopterin_DH_FAD-bd"/>
</dbReference>
<feature type="domain" description="FAD-binding PCMH-type" evidence="16">
    <location>
        <begin position="273"/>
        <end position="458"/>
    </location>
</feature>
<feature type="binding site" evidence="14">
    <location>
        <position position="71"/>
    </location>
    <ligand>
        <name>[2Fe-2S] cluster</name>
        <dbReference type="ChEBI" id="CHEBI:190135"/>
        <label>1</label>
    </ligand>
</feature>
<evidence type="ECO:0000256" key="11">
    <source>
        <dbReference type="ARBA" id="ARBA00034078"/>
    </source>
</evidence>
<accession>A0AAW1P2V7</accession>
<feature type="active site" description="Proton acceptor" evidence="12">
    <location>
        <position position="1345"/>
    </location>
</feature>
<dbReference type="FunFam" id="3.30.365.10:FF:000002">
    <property type="entry name" value="Xanthine dehydrogenase oxidase"/>
    <property type="match status" value="1"/>
</dbReference>
<organism evidence="17 18">
    <name type="scientific">Symbiochloris irregularis</name>
    <dbReference type="NCBI Taxonomy" id="706552"/>
    <lineage>
        <taxon>Eukaryota</taxon>
        <taxon>Viridiplantae</taxon>
        <taxon>Chlorophyta</taxon>
        <taxon>core chlorophytes</taxon>
        <taxon>Trebouxiophyceae</taxon>
        <taxon>Trebouxiales</taxon>
        <taxon>Trebouxiaceae</taxon>
        <taxon>Symbiochloris</taxon>
    </lineage>
</organism>
<evidence type="ECO:0000256" key="8">
    <source>
        <dbReference type="ARBA" id="ARBA00023002"/>
    </source>
</evidence>
<dbReference type="InterPro" id="IPR046867">
    <property type="entry name" value="AldOxase/xan_DH_MoCoBD2"/>
</dbReference>
<evidence type="ECO:0000313" key="18">
    <source>
        <dbReference type="Proteomes" id="UP001465755"/>
    </source>
</evidence>
<dbReference type="FunFam" id="3.30.465.10:FF:000004">
    <property type="entry name" value="Xanthine dehydrogenase/oxidase"/>
    <property type="match status" value="1"/>
</dbReference>
<comment type="similarity">
    <text evidence="2">Belongs to the xanthine dehydrogenase family.</text>
</comment>
<dbReference type="InterPro" id="IPR002888">
    <property type="entry name" value="2Fe-2S-bd"/>
</dbReference>
<feature type="binding site" evidence="14">
    <location>
        <position position="43"/>
    </location>
    <ligand>
        <name>[2Fe-2S] cluster</name>
        <dbReference type="ChEBI" id="CHEBI:190135"/>
        <label>1</label>
    </ligand>
</feature>
<dbReference type="InterPro" id="IPR006058">
    <property type="entry name" value="2Fe2S_fd_BS"/>
</dbReference>
<comment type="cofactor">
    <cofactor evidence="11">
        <name>[2Fe-2S] cluster</name>
        <dbReference type="ChEBI" id="CHEBI:190135"/>
    </cofactor>
</comment>
<dbReference type="GO" id="GO:0016491">
    <property type="term" value="F:oxidoreductase activity"/>
    <property type="evidence" value="ECO:0007669"/>
    <property type="project" value="UniProtKB-KW"/>
</dbReference>
<comment type="caution">
    <text evidence="17">The sequence shown here is derived from an EMBL/GenBank/DDBJ whole genome shotgun (WGS) entry which is preliminary data.</text>
</comment>
<dbReference type="Pfam" id="PF03450">
    <property type="entry name" value="CO_deh_flav_C"/>
    <property type="match status" value="1"/>
</dbReference>
<dbReference type="FunFam" id="3.30.365.10:FF:000001">
    <property type="entry name" value="Xanthine dehydrogenase oxidase"/>
    <property type="match status" value="1"/>
</dbReference>
<dbReference type="SUPFAM" id="SSF55447">
    <property type="entry name" value="CO dehydrogenase flavoprotein C-terminal domain-like"/>
    <property type="match status" value="1"/>
</dbReference>
<feature type="binding site" evidence="14">
    <location>
        <position position="1146"/>
    </location>
    <ligand>
        <name>Mo-molybdopterin</name>
        <dbReference type="ChEBI" id="CHEBI:71302"/>
    </ligand>
    <ligandPart>
        <name>Mo</name>
        <dbReference type="ChEBI" id="CHEBI:28685"/>
    </ligandPart>
</feature>
<dbReference type="SUPFAM" id="SSF54665">
    <property type="entry name" value="CO dehydrogenase molybdoprotein N-domain-like"/>
    <property type="match status" value="1"/>
</dbReference>
<feature type="binding site" evidence="13">
    <location>
        <position position="448"/>
    </location>
    <ligand>
        <name>FAD</name>
        <dbReference type="ChEBI" id="CHEBI:57692"/>
    </ligand>
</feature>
<feature type="region of interest" description="Disordered" evidence="15">
    <location>
        <begin position="198"/>
        <end position="252"/>
    </location>
</feature>
<dbReference type="GO" id="GO:0071949">
    <property type="term" value="F:FAD binding"/>
    <property type="evidence" value="ECO:0007669"/>
    <property type="project" value="InterPro"/>
</dbReference>
<evidence type="ECO:0000259" key="16">
    <source>
        <dbReference type="PROSITE" id="PS51387"/>
    </source>
</evidence>
<evidence type="ECO:0000256" key="13">
    <source>
        <dbReference type="PIRSR" id="PIRSR000127-2"/>
    </source>
</evidence>
<dbReference type="Gene3D" id="3.30.390.50">
    <property type="entry name" value="CO dehydrogenase flavoprotein, C-terminal domain"/>
    <property type="match status" value="1"/>
</dbReference>
<evidence type="ECO:0000256" key="9">
    <source>
        <dbReference type="ARBA" id="ARBA00023004"/>
    </source>
</evidence>
<feature type="binding site" evidence="13">
    <location>
        <begin position="301"/>
        <end position="308"/>
    </location>
    <ligand>
        <name>FAD</name>
        <dbReference type="ChEBI" id="CHEBI:57692"/>
    </ligand>
</feature>
<dbReference type="FunFam" id="3.30.365.10:FF:000003">
    <property type="entry name" value="Aldehyde oxidase 1"/>
    <property type="match status" value="1"/>
</dbReference>
<feature type="binding site" evidence="13">
    <location>
        <position position="869"/>
    </location>
    <ligand>
        <name>substrate</name>
    </ligand>
</feature>
<feature type="binding site" evidence="14">
    <location>
        <position position="147"/>
    </location>
    <ligand>
        <name>[2Fe-2S] cluster</name>
        <dbReference type="ChEBI" id="CHEBI:190135"/>
        <label>2</label>
    </ligand>
</feature>
<dbReference type="Pfam" id="PF02738">
    <property type="entry name" value="MoCoBD_1"/>
    <property type="match status" value="1"/>
</dbReference>
<evidence type="ECO:0000256" key="2">
    <source>
        <dbReference type="ARBA" id="ARBA00006849"/>
    </source>
</evidence>
<keyword evidence="18" id="KW-1185">Reference proteome</keyword>
<keyword evidence="10 14" id="KW-0411">Iron-sulfur</keyword>
<dbReference type="Pfam" id="PF01315">
    <property type="entry name" value="Ald_Xan_dh_C"/>
    <property type="match status" value="1"/>
</dbReference>
<dbReference type="Gene3D" id="1.10.150.120">
    <property type="entry name" value="[2Fe-2S]-binding domain"/>
    <property type="match status" value="1"/>
</dbReference>
<dbReference type="SUPFAM" id="SSF54292">
    <property type="entry name" value="2Fe-2S ferredoxin-like"/>
    <property type="match status" value="1"/>
</dbReference>
<keyword evidence="8" id="KW-0560">Oxidoreductase</keyword>
<name>A0AAW1P2V7_9CHLO</name>
<keyword evidence="4" id="KW-0285">Flavoprotein</keyword>
<feature type="binding site" evidence="13">
    <location>
        <position position="466"/>
    </location>
    <ligand>
        <name>FAD</name>
        <dbReference type="ChEBI" id="CHEBI:57692"/>
    </ligand>
</feature>
<feature type="binding site" evidence="14">
    <location>
        <position position="834"/>
    </location>
    <ligand>
        <name>Mo-molybdopterin</name>
        <dbReference type="ChEBI" id="CHEBI:71302"/>
    </ligand>
    <ligandPart>
        <name>Mo</name>
        <dbReference type="ChEBI" id="CHEBI:28685"/>
    </ligandPart>
</feature>
<keyword evidence="3 14" id="KW-0500">Molybdenum</keyword>
<evidence type="ECO:0000256" key="7">
    <source>
        <dbReference type="ARBA" id="ARBA00022827"/>
    </source>
</evidence>
<dbReference type="InterPro" id="IPR000674">
    <property type="entry name" value="Ald_Oxase/Xan_DH_a/b"/>
</dbReference>
<dbReference type="PIRSF" id="PIRSF000127">
    <property type="entry name" value="Xanthine_DH"/>
    <property type="match status" value="1"/>
</dbReference>
<dbReference type="SMART" id="SM01092">
    <property type="entry name" value="CO_deh_flav_C"/>
    <property type="match status" value="1"/>
</dbReference>
<feature type="binding site" evidence="14">
    <location>
        <position position="111"/>
    </location>
    <ligand>
        <name>[2Fe-2S] cluster</name>
        <dbReference type="ChEBI" id="CHEBI:190135"/>
        <label>2</label>
    </ligand>
</feature>
<evidence type="ECO:0000313" key="17">
    <source>
        <dbReference type="EMBL" id="KAK9802035.1"/>
    </source>
</evidence>
<dbReference type="InterPro" id="IPR001041">
    <property type="entry name" value="2Fe-2S_ferredoxin-type"/>
</dbReference>
<dbReference type="Pfam" id="PF00111">
    <property type="entry name" value="Fer2"/>
    <property type="match status" value="1"/>
</dbReference>
<dbReference type="Proteomes" id="UP001465755">
    <property type="component" value="Unassembled WGS sequence"/>
</dbReference>
<dbReference type="InterPro" id="IPR036318">
    <property type="entry name" value="FAD-bd_PCMH-like_sf"/>
</dbReference>
<comment type="cofactor">
    <cofactor evidence="14">
        <name>Mo-molybdopterin</name>
        <dbReference type="ChEBI" id="CHEBI:71302"/>
    </cofactor>
    <text evidence="14">Binds 1 Mo-molybdopterin (Mo-MPT) cofactor per subunit.</text>
</comment>
<proteinExistence type="inferred from homology"/>
<dbReference type="PANTHER" id="PTHR45444">
    <property type="entry name" value="XANTHINE DEHYDROGENASE"/>
    <property type="match status" value="1"/>
</dbReference>
<comment type="cofactor">
    <cofactor evidence="14">
        <name>[2Fe-2S] cluster</name>
        <dbReference type="ChEBI" id="CHEBI:190135"/>
    </cofactor>
    <text evidence="14">Binds 2 [2Fe-2S] clusters.</text>
</comment>
<feature type="binding site" evidence="14">
    <location>
        <position position="979"/>
    </location>
    <ligand>
        <name>Mo-molybdopterin</name>
        <dbReference type="ChEBI" id="CHEBI:71302"/>
    </ligand>
    <ligandPart>
        <name>Mo</name>
        <dbReference type="ChEBI" id="CHEBI:28685"/>
    </ligandPart>
</feature>
<dbReference type="SMART" id="SM01008">
    <property type="entry name" value="Ald_Xan_dh_C"/>
    <property type="match status" value="1"/>
</dbReference>
<evidence type="ECO:0000256" key="15">
    <source>
        <dbReference type="SAM" id="MobiDB-lite"/>
    </source>
</evidence>
<feature type="binding site" evidence="13">
    <location>
        <position position="381"/>
    </location>
    <ligand>
        <name>FAD</name>
        <dbReference type="ChEBI" id="CHEBI:57692"/>
    </ligand>
</feature>
<feature type="binding site" evidence="13">
    <location>
        <position position="1077"/>
    </location>
    <ligand>
        <name>substrate</name>
    </ligand>
</feature>
<feature type="compositionally biased region" description="Basic and acidic residues" evidence="15">
    <location>
        <begin position="233"/>
        <end position="252"/>
    </location>
</feature>
<dbReference type="SUPFAM" id="SSF47741">
    <property type="entry name" value="CO dehydrogenase ISP C-domain like"/>
    <property type="match status" value="1"/>
</dbReference>
<dbReference type="PROSITE" id="PS00197">
    <property type="entry name" value="2FE2S_FER_1"/>
    <property type="match status" value="1"/>
</dbReference>
<dbReference type="InterPro" id="IPR008274">
    <property type="entry name" value="AldOxase/xan_DH_MoCoBD1"/>
</dbReference>
<dbReference type="InterPro" id="IPR005107">
    <property type="entry name" value="CO_DH_flav_C"/>
</dbReference>
<evidence type="ECO:0000256" key="4">
    <source>
        <dbReference type="ARBA" id="ARBA00022630"/>
    </source>
</evidence>
<evidence type="ECO:0000256" key="14">
    <source>
        <dbReference type="PIRSR" id="PIRSR000127-3"/>
    </source>
</evidence>
<feature type="binding site" evidence="14">
    <location>
        <position position="149"/>
    </location>
    <ligand>
        <name>[2Fe-2S] cluster</name>
        <dbReference type="ChEBI" id="CHEBI:190135"/>
        <label>2</label>
    </ligand>
</feature>
<dbReference type="GO" id="GO:0005506">
    <property type="term" value="F:iron ion binding"/>
    <property type="evidence" value="ECO:0007669"/>
    <property type="project" value="InterPro"/>
</dbReference>
<keyword evidence="7 13" id="KW-0274">FAD</keyword>
<dbReference type="InterPro" id="IPR037165">
    <property type="entry name" value="AldOxase/xan_DH_Mopterin-bd_sf"/>
</dbReference>
<evidence type="ECO:0000256" key="12">
    <source>
        <dbReference type="PIRSR" id="PIRSR000127-1"/>
    </source>
</evidence>
<evidence type="ECO:0000256" key="5">
    <source>
        <dbReference type="ARBA" id="ARBA00022714"/>
    </source>
</evidence>
<dbReference type="PANTHER" id="PTHR45444:SF3">
    <property type="entry name" value="XANTHINE DEHYDROGENASE"/>
    <property type="match status" value="1"/>
</dbReference>
<dbReference type="Pfam" id="PF01799">
    <property type="entry name" value="Fer2_2"/>
    <property type="match status" value="1"/>
</dbReference>
<dbReference type="InterPro" id="IPR016169">
    <property type="entry name" value="FAD-bd_PCMH_sub2"/>
</dbReference>
<reference evidence="17 18" key="1">
    <citation type="journal article" date="2024" name="Nat. Commun.">
        <title>Phylogenomics reveals the evolutionary origins of lichenization in chlorophyte algae.</title>
        <authorList>
            <person name="Puginier C."/>
            <person name="Libourel C."/>
            <person name="Otte J."/>
            <person name="Skaloud P."/>
            <person name="Haon M."/>
            <person name="Grisel S."/>
            <person name="Petersen M."/>
            <person name="Berrin J.G."/>
            <person name="Delaux P.M."/>
            <person name="Dal Grande F."/>
            <person name="Keller J."/>
        </authorList>
    </citation>
    <scope>NUCLEOTIDE SEQUENCE [LARGE SCALE GENOMIC DNA]</scope>
    <source>
        <strain evidence="17 18">SAG 2036</strain>
    </source>
</reference>
<dbReference type="InterPro" id="IPR016167">
    <property type="entry name" value="FAD-bd_PCMH_sub1"/>
</dbReference>
<dbReference type="CDD" id="cd00207">
    <property type="entry name" value="fer2"/>
    <property type="match status" value="1"/>
</dbReference>
<dbReference type="Pfam" id="PF00941">
    <property type="entry name" value="FAD_binding_5"/>
    <property type="match status" value="1"/>
</dbReference>
<dbReference type="SUPFAM" id="SSF56176">
    <property type="entry name" value="FAD-binding/transporter-associated domain-like"/>
    <property type="match status" value="1"/>
</dbReference>
<dbReference type="Gene3D" id="3.30.365.10">
    <property type="entry name" value="Aldehyde oxidase/xanthine dehydrogenase, molybdopterin binding domain"/>
    <property type="match status" value="4"/>
</dbReference>
<evidence type="ECO:0000256" key="1">
    <source>
        <dbReference type="ARBA" id="ARBA00001974"/>
    </source>
</evidence>
<dbReference type="Gene3D" id="3.30.465.10">
    <property type="match status" value="1"/>
</dbReference>
<dbReference type="GO" id="GO:0051537">
    <property type="term" value="F:2 iron, 2 sulfur cluster binding"/>
    <property type="evidence" value="ECO:0007669"/>
    <property type="project" value="UniProtKB-KW"/>
</dbReference>
<feature type="binding site" evidence="14">
    <location>
        <position position="865"/>
    </location>
    <ligand>
        <name>Mo-molybdopterin</name>
        <dbReference type="ChEBI" id="CHEBI:71302"/>
    </ligand>
    <ligandPart>
        <name>Mo</name>
        <dbReference type="ChEBI" id="CHEBI:28685"/>
    </ligandPart>
</feature>
<keyword evidence="5 14" id="KW-0001">2Fe-2S</keyword>
<keyword evidence="9 14" id="KW-0408">Iron</keyword>
<dbReference type="InterPro" id="IPR036683">
    <property type="entry name" value="CO_DH_flav_C_dom_sf"/>
</dbReference>
<dbReference type="SUPFAM" id="SSF56003">
    <property type="entry name" value="Molybdenum cofactor-binding domain"/>
    <property type="match status" value="1"/>
</dbReference>